<organism evidence="9 10">
    <name type="scientific">Hydra vulgaris</name>
    <name type="common">Hydra</name>
    <name type="synonym">Hydra attenuata</name>
    <dbReference type="NCBI Taxonomy" id="6087"/>
    <lineage>
        <taxon>Eukaryota</taxon>
        <taxon>Metazoa</taxon>
        <taxon>Cnidaria</taxon>
        <taxon>Hydrozoa</taxon>
        <taxon>Hydroidolina</taxon>
        <taxon>Anthoathecata</taxon>
        <taxon>Aplanulata</taxon>
        <taxon>Hydridae</taxon>
        <taxon>Hydra</taxon>
    </lineage>
</organism>
<feature type="transmembrane region" description="Helical" evidence="6">
    <location>
        <begin position="58"/>
        <end position="77"/>
    </location>
</feature>
<feature type="transmembrane region" description="Helical" evidence="6">
    <location>
        <begin position="34"/>
        <end position="52"/>
    </location>
</feature>
<name>A0ABM4CJX7_HYDVU</name>
<evidence type="ECO:0000259" key="8">
    <source>
        <dbReference type="Pfam" id="PF05041"/>
    </source>
</evidence>
<feature type="transmembrane region" description="Helical" evidence="6">
    <location>
        <begin position="896"/>
        <end position="914"/>
    </location>
</feature>
<feature type="region of interest" description="Disordered" evidence="7">
    <location>
        <begin position="1676"/>
        <end position="1731"/>
    </location>
</feature>
<feature type="transmembrane region" description="Helical" evidence="6">
    <location>
        <begin position="662"/>
        <end position="684"/>
    </location>
</feature>
<evidence type="ECO:0000256" key="2">
    <source>
        <dbReference type="ARBA" id="ARBA00010170"/>
    </source>
</evidence>
<keyword evidence="4 6" id="KW-1133">Transmembrane helix</keyword>
<feature type="transmembrane region" description="Helical" evidence="6">
    <location>
        <begin position="798"/>
        <end position="816"/>
    </location>
</feature>
<dbReference type="RefSeq" id="XP_065662072.1">
    <property type="nucleotide sequence ID" value="XM_065806000.1"/>
</dbReference>
<evidence type="ECO:0000256" key="4">
    <source>
        <dbReference type="ARBA" id="ARBA00022989"/>
    </source>
</evidence>
<proteinExistence type="inferred from homology"/>
<dbReference type="PANTHER" id="PTHR12372">
    <property type="entry name" value="PECANEX"/>
    <property type="match status" value="1"/>
</dbReference>
<dbReference type="InterPro" id="IPR039797">
    <property type="entry name" value="Pecanex"/>
</dbReference>
<sequence length="1838" mass="209357">MGSQTLEILRQGFWASLTGGWFFDPHQDIFCNTFHMYLWLTLLLTPFVLYLTSESTSLPMIFYSLIICLLFLLIKVINYKLHKLFDGEELLDNKKIIKKLDGNAEIIELDVFSTGEKNANSDVEFSNVSLKKEIEDILGQDIKTLSTLSLHDIASNSLLDDQHAKEITVDFHHPKFVETNTHEKNAEVEYEDTKGSEYITILKESEDQPSQSTTVEILKECEMKETLENNPIQIDNLTVKKSFSFNRDVAVCACCSNSSWGDSVCAEVRESSLKYFESEKEKSPASEKELEVKSENTLPTLLKNIETDLSNDKTVSMPALEVKEDIGNSRRFKGYNVYAESVRSKTAQGTWFSLPEIENSSIENISLLNCDAADLKSDKFSAIVEDTNSSGHLDHKKCEAESGIDLEAFDKPFCRVPRRSVCYAFNSTNSFHRRRSNAFSDRSLSRLHSQVSFQTPDNSENTLEEVGTNSKGKYVAMSHEDTSSGAVHCFRDEFGNWYSYTFGDDTASGGLQEIFSTEDLPTDGPSSPIQASLRERAKQQERTRVLESIQPLTTIEASENGATTSCALPDILPDVTYSWEGFRSQLHAGLPSVKTDITKPQMNKYYMLPVIGNFSLKVSFDRLQLLAIFDRNKNLMQITTSVLLATLVAALGYLLITRNYFYDFWLFVICFVIAKCQFSLLKSVQPDSASPVHGHNAAIAFNRAIYFCLVAILIIVADEASIFSPNSITLYHMSLYSKTTLEFSRDLLLGFLLAFPLVFLLGLLPQFNTFIMHILEQLDMHVFGGSAHTSLQASFFSMCRNIFFTAFLSCFCYFPLEFTPQGTPRGQNVLFSFFTGLLVAVSYHLSRSTSNPEVLLKLLKKKICLKEEPNNPLETYDPLPEKLMHTVTTRLTHDSIACFLVIFIVFAVHLSTVFTSLNNLIYFLYAITGGLGILLHYLLPQLRKQLPWLILSSPVLKSYEYSLFECQEHSRIMWFEKVYVWFVIIEKNILYPLICMSAMTIFADELADKFGSILASAIITITSMKLLRSAFSNTVHQHIVLIWTVLFFGYDYYGYSETFLIDYFIMAIFVEKMLELHLKFKFILTYTAPWQMAWGSAFHAFAQPFSVPHCGMLFVQSIVSTFFSAPLNPFLGSAIFITSYMRPVKFWEKDYNTKRVDHSNTRFSMQIDSNPGSDDNNLNSIFYEHLTRSLQNSLCGDLLLGRWGKFASGDCFIMASYNLNALVHIIEVGNGFVTFQLRGLEFRGTYCQQREVEAITEDVDDDKGFCCFQPGHAANMLSLNSCFSQHWLAWEVAQSKYIVEGYSVNDNTASTMFQLFDLRKVFVTYYVTSIIFYCIRNKKLKQWLSDLSLMGQLNDLKSADFVDLDAIFRPVTDKDYDLTSGGITRERFLQNYHEWIKCCNEKRVDDKVEEVGAESNLVTLCFALSLLGRRLLSTASNNQWNASLKSFLHGLHSLFKGDFRVTAIKDEWIFSDSDLALLRSVVAPAVRMALKLHQDHFTCIDEYENDKVMYDAISQHEENFVICHEGNPEWRQAVLQNRSNLLALRYVMDDGTDDYKIIMLVKRCLNFRVIKVNKECVRGLWAGQLQELIFLRNRNPERGSIQNAKQALRNMINSSCDQPIGYPIYVSPLTTSYADTNPFFCKISVGNLNTRTIQSFFERIYRGIINQYAGHCHRSGGESDEDMTFQDQDGKASTSRVVKAGRSNRLNHRSSSYTSIPTSSNEGGSGSTTGDLRLNNVKGKARLVDITCVTAALSSKAKRDLFWPNMQWMLEVNRWDGWYPHKNMIGDILYYWEPNSSDPERRCNIDKKIYLLRIENYIVPVTEDGIVLLSDNLLEVKL</sequence>
<dbReference type="PANTHER" id="PTHR12372:SF7">
    <property type="entry name" value="PROTEIN PECANEX"/>
    <property type="match status" value="1"/>
</dbReference>
<feature type="transmembrane region" description="Helical" evidence="6">
    <location>
        <begin position="1009"/>
        <end position="1027"/>
    </location>
</feature>
<feature type="transmembrane region" description="Helical" evidence="6">
    <location>
        <begin position="635"/>
        <end position="656"/>
    </location>
</feature>
<keyword evidence="9" id="KW-1185">Reference proteome</keyword>
<reference evidence="10" key="1">
    <citation type="submission" date="2025-08" db="UniProtKB">
        <authorList>
            <consortium name="RefSeq"/>
        </authorList>
    </citation>
    <scope>IDENTIFICATION</scope>
</reference>
<feature type="compositionally biased region" description="Low complexity" evidence="7">
    <location>
        <begin position="1710"/>
        <end position="1722"/>
    </location>
</feature>
<keyword evidence="3 6" id="KW-0812">Transmembrane</keyword>
<feature type="transmembrane region" description="Helical" evidence="6">
    <location>
        <begin position="978"/>
        <end position="1003"/>
    </location>
</feature>
<feature type="transmembrane region" description="Helical" evidence="6">
    <location>
        <begin position="704"/>
        <end position="723"/>
    </location>
</feature>
<accession>A0ABM4CJX7</accession>
<keyword evidence="5 6" id="KW-0472">Membrane</keyword>
<evidence type="ECO:0000256" key="1">
    <source>
        <dbReference type="ARBA" id="ARBA00004141"/>
    </source>
</evidence>
<evidence type="ECO:0000256" key="6">
    <source>
        <dbReference type="RuleBase" id="RU367089"/>
    </source>
</evidence>
<dbReference type="InterPro" id="IPR007735">
    <property type="entry name" value="Pecanex_C"/>
</dbReference>
<comment type="subcellular location">
    <subcellularLocation>
        <location evidence="1 6">Membrane</location>
        <topology evidence="1 6">Multi-pass membrane protein</topology>
    </subcellularLocation>
</comment>
<evidence type="ECO:0000256" key="5">
    <source>
        <dbReference type="ARBA" id="ARBA00023136"/>
    </source>
</evidence>
<evidence type="ECO:0000256" key="3">
    <source>
        <dbReference type="ARBA" id="ARBA00022692"/>
    </source>
</evidence>
<protein>
    <recommendedName>
        <fullName evidence="6">Pecanex-like protein</fullName>
    </recommendedName>
</protein>
<evidence type="ECO:0000256" key="7">
    <source>
        <dbReference type="SAM" id="MobiDB-lite"/>
    </source>
</evidence>
<comment type="similarity">
    <text evidence="2 6">Belongs to the pecanex family.</text>
</comment>
<gene>
    <name evidence="10" type="primary">LOC100206766</name>
</gene>
<evidence type="ECO:0000313" key="9">
    <source>
        <dbReference type="Proteomes" id="UP001652625"/>
    </source>
</evidence>
<feature type="transmembrane region" description="Helical" evidence="6">
    <location>
        <begin position="743"/>
        <end position="764"/>
    </location>
</feature>
<feature type="transmembrane region" description="Helical" evidence="6">
    <location>
        <begin position="1039"/>
        <end position="1055"/>
    </location>
</feature>
<feature type="compositionally biased region" description="Polar residues" evidence="7">
    <location>
        <begin position="1685"/>
        <end position="1696"/>
    </location>
</feature>
<dbReference type="Proteomes" id="UP001652625">
    <property type="component" value="Chromosome 09"/>
</dbReference>
<feature type="domain" description="Pecanex C-terminal" evidence="8">
    <location>
        <begin position="1413"/>
        <end position="1637"/>
    </location>
</feature>
<dbReference type="Pfam" id="PF05041">
    <property type="entry name" value="Pecanex_C"/>
    <property type="match status" value="1"/>
</dbReference>
<feature type="transmembrane region" description="Helical" evidence="6">
    <location>
        <begin position="920"/>
        <end position="939"/>
    </location>
</feature>
<evidence type="ECO:0000313" key="10">
    <source>
        <dbReference type="RefSeq" id="XP_065662072.1"/>
    </source>
</evidence>
<dbReference type="GeneID" id="100206766"/>